<organism evidence="3 4">
    <name type="scientific">Phialocephala subalpina</name>
    <dbReference type="NCBI Taxonomy" id="576137"/>
    <lineage>
        <taxon>Eukaryota</taxon>
        <taxon>Fungi</taxon>
        <taxon>Dikarya</taxon>
        <taxon>Ascomycota</taxon>
        <taxon>Pezizomycotina</taxon>
        <taxon>Leotiomycetes</taxon>
        <taxon>Helotiales</taxon>
        <taxon>Mollisiaceae</taxon>
        <taxon>Phialocephala</taxon>
        <taxon>Phialocephala fortinii species complex</taxon>
    </lineage>
</organism>
<dbReference type="InterPro" id="IPR051606">
    <property type="entry name" value="Polyketide_Oxido-like"/>
</dbReference>
<evidence type="ECO:0000313" key="3">
    <source>
        <dbReference type="EMBL" id="CZR50362.1"/>
    </source>
</evidence>
<dbReference type="Gene3D" id="3.40.50.720">
    <property type="entry name" value="NAD(P)-binding Rossmann-like Domain"/>
    <property type="match status" value="1"/>
</dbReference>
<name>A0A1L7WC64_9HELO</name>
<reference evidence="3 4" key="1">
    <citation type="submission" date="2016-03" db="EMBL/GenBank/DDBJ databases">
        <authorList>
            <person name="Ploux O."/>
        </authorList>
    </citation>
    <scope>NUCLEOTIDE SEQUENCE [LARGE SCALE GENOMIC DNA]</scope>
    <source>
        <strain evidence="3 4">UAMH 11012</strain>
    </source>
</reference>
<evidence type="ECO:0000256" key="1">
    <source>
        <dbReference type="ARBA" id="ARBA00038376"/>
    </source>
</evidence>
<dbReference type="Pfam" id="PF13460">
    <property type="entry name" value="NAD_binding_10"/>
    <property type="match status" value="1"/>
</dbReference>
<dbReference type="EMBL" id="FJOG01000001">
    <property type="protein sequence ID" value="CZR50362.1"/>
    <property type="molecule type" value="Genomic_DNA"/>
</dbReference>
<comment type="similarity">
    <text evidence="1">Belongs to the avfA family.</text>
</comment>
<proteinExistence type="inferred from homology"/>
<dbReference type="GO" id="GO:0042602">
    <property type="term" value="F:riboflavin reductase (NADPH) activity"/>
    <property type="evidence" value="ECO:0007669"/>
    <property type="project" value="TreeGrafter"/>
</dbReference>
<protein>
    <recommendedName>
        <fullName evidence="2">NAD(P)-binding domain-containing protein</fullName>
    </recommendedName>
</protein>
<sequence>MPEHILVIGATGPVGLQFCNEALSQGHKLTLLVRNPGKLPDDIRNNPRINVTEGQLNDKNVLQRVTASGASIFIHNKPVTDCMKLIFPLLIANKFKRALVLGTCSFTAPEDKGALKWKASVVLVKMIGGTAFEEFKGLGEFVTSQDPQELKWTLFRVPFLGNGAAAPVSATYTGSGKDGLFISRKVLWLGCCRRWRRIQSG</sequence>
<evidence type="ECO:0000259" key="2">
    <source>
        <dbReference type="Pfam" id="PF13460"/>
    </source>
</evidence>
<dbReference type="OrthoDB" id="10254221at2759"/>
<evidence type="ECO:0000313" key="4">
    <source>
        <dbReference type="Proteomes" id="UP000184330"/>
    </source>
</evidence>
<dbReference type="InterPro" id="IPR036291">
    <property type="entry name" value="NAD(P)-bd_dom_sf"/>
</dbReference>
<dbReference type="SUPFAM" id="SSF51735">
    <property type="entry name" value="NAD(P)-binding Rossmann-fold domains"/>
    <property type="match status" value="1"/>
</dbReference>
<feature type="domain" description="NAD(P)-binding" evidence="2">
    <location>
        <begin position="9"/>
        <end position="185"/>
    </location>
</feature>
<dbReference type="GO" id="GO:0004074">
    <property type="term" value="F:biliverdin reductase [NAD(P)H] activity"/>
    <property type="evidence" value="ECO:0007669"/>
    <property type="project" value="TreeGrafter"/>
</dbReference>
<dbReference type="InterPro" id="IPR016040">
    <property type="entry name" value="NAD(P)-bd_dom"/>
</dbReference>
<gene>
    <name evidence="3" type="ORF">PAC_00234</name>
</gene>
<accession>A0A1L7WC64</accession>
<dbReference type="AlphaFoldDB" id="A0A1L7WC64"/>
<dbReference type="PANTHER" id="PTHR43355:SF2">
    <property type="entry name" value="FLAVIN REDUCTASE (NADPH)"/>
    <property type="match status" value="1"/>
</dbReference>
<dbReference type="Proteomes" id="UP000184330">
    <property type="component" value="Unassembled WGS sequence"/>
</dbReference>
<keyword evidence="4" id="KW-1185">Reference proteome</keyword>
<dbReference type="PANTHER" id="PTHR43355">
    <property type="entry name" value="FLAVIN REDUCTASE (NADPH)"/>
    <property type="match status" value="1"/>
</dbReference>
<dbReference type="STRING" id="576137.A0A1L7WC64"/>